<evidence type="ECO:0000256" key="1">
    <source>
        <dbReference type="ARBA" id="ARBA00004141"/>
    </source>
</evidence>
<evidence type="ECO:0000313" key="6">
    <source>
        <dbReference type="EMBL" id="RLO04980.1"/>
    </source>
</evidence>
<name>A0A9X8DWC8_APHAT</name>
<organism evidence="6 7">
    <name type="scientific">Aphanomyces astaci</name>
    <name type="common">Crayfish plague agent</name>
    <dbReference type="NCBI Taxonomy" id="112090"/>
    <lineage>
        <taxon>Eukaryota</taxon>
        <taxon>Sar</taxon>
        <taxon>Stramenopiles</taxon>
        <taxon>Oomycota</taxon>
        <taxon>Saprolegniomycetes</taxon>
        <taxon>Saprolegniales</taxon>
        <taxon>Verrucalvaceae</taxon>
        <taxon>Aphanomyces</taxon>
    </lineage>
</organism>
<evidence type="ECO:0000256" key="5">
    <source>
        <dbReference type="SAM" id="Phobius"/>
    </source>
</evidence>
<accession>A0A9X8DWC8</accession>
<evidence type="ECO:0000256" key="2">
    <source>
        <dbReference type="ARBA" id="ARBA00022692"/>
    </source>
</evidence>
<dbReference type="EMBL" id="QUTI01027886">
    <property type="protein sequence ID" value="RLO04980.1"/>
    <property type="molecule type" value="Genomic_DNA"/>
</dbReference>
<evidence type="ECO:0000256" key="3">
    <source>
        <dbReference type="ARBA" id="ARBA00022989"/>
    </source>
</evidence>
<feature type="transmembrane region" description="Helical" evidence="5">
    <location>
        <begin position="116"/>
        <end position="134"/>
    </location>
</feature>
<reference evidence="6 7" key="1">
    <citation type="journal article" date="2018" name="J. Invertebr. Pathol.">
        <title>New genotyping method for the causative agent of crayfish plague (Aphanomyces astaci) based on whole genome data.</title>
        <authorList>
            <person name="Minardi D."/>
            <person name="Studholme D.J."/>
            <person name="van der Giezen M."/>
            <person name="Pretto T."/>
            <person name="Oidtmann B."/>
        </authorList>
    </citation>
    <scope>NUCLEOTIDE SEQUENCE [LARGE SCALE GENOMIC DNA]</scope>
    <source>
        <strain evidence="6 7">KB13</strain>
    </source>
</reference>
<sequence length="237" mass="24686">AMAAESVSILYGSLPLDDNFGGSTNDEGSMNVHVDPLMIHLADDVMHVKAWEFPGWGSATSESADPAELKDLDATLVAATHAHRLGEWPATAICGNDILSSCLYTAGIVAVRAGKLAPVAMAVVAAILYLYRYIYGEVVNAIPLNGGSYNALLNTTTKRIASVAAALGILSYVATGAESAGVALVIFVVHTTTLIVLCSMSVVFLIQDKAAILRANFHADYPDVSVAGATYADLVSA</sequence>
<dbReference type="GO" id="GO:0016020">
    <property type="term" value="C:membrane"/>
    <property type="evidence" value="ECO:0007669"/>
    <property type="project" value="UniProtKB-SubCell"/>
</dbReference>
<dbReference type="GO" id="GO:0022857">
    <property type="term" value="F:transmembrane transporter activity"/>
    <property type="evidence" value="ECO:0007669"/>
    <property type="project" value="InterPro"/>
</dbReference>
<dbReference type="Pfam" id="PF13520">
    <property type="entry name" value="AA_permease_2"/>
    <property type="match status" value="1"/>
</dbReference>
<comment type="caution">
    <text evidence="6">The sequence shown here is derived from an EMBL/GenBank/DDBJ whole genome shotgun (WGS) entry which is preliminary data.</text>
</comment>
<dbReference type="Gene3D" id="1.20.1740.10">
    <property type="entry name" value="Amino acid/polyamine transporter I"/>
    <property type="match status" value="1"/>
</dbReference>
<dbReference type="InterPro" id="IPR002293">
    <property type="entry name" value="AA/rel_permease1"/>
</dbReference>
<feature type="transmembrane region" description="Helical" evidence="5">
    <location>
        <begin position="180"/>
        <end position="206"/>
    </location>
</feature>
<comment type="subcellular location">
    <subcellularLocation>
        <location evidence="1">Membrane</location>
        <topology evidence="1">Multi-pass membrane protein</topology>
    </subcellularLocation>
</comment>
<protein>
    <submittedName>
        <fullName evidence="6">Uncharacterized protein</fullName>
    </submittedName>
</protein>
<feature type="non-terminal residue" evidence="6">
    <location>
        <position position="1"/>
    </location>
</feature>
<proteinExistence type="predicted"/>
<keyword evidence="2 5" id="KW-0812">Transmembrane</keyword>
<dbReference type="Proteomes" id="UP000275652">
    <property type="component" value="Unassembled WGS sequence"/>
</dbReference>
<evidence type="ECO:0000313" key="7">
    <source>
        <dbReference type="Proteomes" id="UP000275652"/>
    </source>
</evidence>
<keyword evidence="4 5" id="KW-0472">Membrane</keyword>
<keyword evidence="3 5" id="KW-1133">Transmembrane helix</keyword>
<gene>
    <name evidence="6" type="ORF">DYB28_005858</name>
</gene>
<dbReference type="AlphaFoldDB" id="A0A9X8DWC8"/>
<evidence type="ECO:0000256" key="4">
    <source>
        <dbReference type="ARBA" id="ARBA00023136"/>
    </source>
</evidence>